<dbReference type="AlphaFoldDB" id="A0A8S1RIJ8"/>
<organism evidence="1 2">
    <name type="scientific">Paramecium sonneborni</name>
    <dbReference type="NCBI Taxonomy" id="65129"/>
    <lineage>
        <taxon>Eukaryota</taxon>
        <taxon>Sar</taxon>
        <taxon>Alveolata</taxon>
        <taxon>Ciliophora</taxon>
        <taxon>Intramacronucleata</taxon>
        <taxon>Oligohymenophorea</taxon>
        <taxon>Peniculida</taxon>
        <taxon>Parameciidae</taxon>
        <taxon>Paramecium</taxon>
    </lineage>
</organism>
<reference evidence="1" key="1">
    <citation type="submission" date="2021-01" db="EMBL/GenBank/DDBJ databases">
        <authorList>
            <consortium name="Genoscope - CEA"/>
            <person name="William W."/>
        </authorList>
    </citation>
    <scope>NUCLEOTIDE SEQUENCE</scope>
</reference>
<gene>
    <name evidence="1" type="ORF">PSON_ATCC_30995.1.T1830009</name>
</gene>
<dbReference type="OrthoDB" id="294254at2759"/>
<dbReference type="EMBL" id="CAJJDN010000183">
    <property type="protein sequence ID" value="CAD8128076.1"/>
    <property type="molecule type" value="Genomic_DNA"/>
</dbReference>
<protein>
    <submittedName>
        <fullName evidence="1">Uncharacterized protein</fullName>
    </submittedName>
</protein>
<proteinExistence type="predicted"/>
<sequence length="1171" mass="139386">MDVWRQIGTQKLLDIEAVLETFNNTNTSDQQAYSNCLAFMKLLKQSDLFEQIKNLYSDRYFCQQLSQSQFDNFLRFTIKSVQLYQGKDEDFVDGINLLQDYFLNFNTNQFCFALLSNKKLLEKHPKIMLNIFSKAIIQEDQILLNKIIQLLGQKQLKSFHHQFLIDLIQIDLSNKQSFRNYSEKLFDALIANTIQEQQLKILNLTFQDIILAFKRLIKWDYVNYKFIPWKLDNYMMNQDKSQDPNILKLIFYIMTSQQSHLWINCAHLTKAIKLQWKTNDFEFRFQRILKLLRINNHRDLDSSYRMGFNGLVGQKVDSFRLAQDLELNIKKTIQESDHQIIYLQLIKQAFKREPFCFSYSFIQFLLQYRYEDKPELYQPYWSLVSKIYSFFFIQLYDQDITNVFDFQGMFVDENGNTKLTTKIGIQKKNARNLVPFFQQLIINSQRLMDNIYKKFYKLFLSEKQMFYFFTNIIYEPLYQQIDFQFPEKSNLKVNSNTQLYYLFSEILDQFQNTKNVLQDYLTEIFKQLNQNSKENAFRILSYYQKIHKKYQSAQISDYCIDLINKSHAFMMSEIFQGKNEISQQMNISQSQNLKNNLQQLLQLFQPFSDNRCKELKQIQDIILTNFSVNYNISIDSSTSRCFLLCLLKVNNKLSQQYFEKQLNNLLQQFETFFINNGYLNQEKAEQQFQKLSEQDEKDEDGQYFQSIIEQKSVAAQTQIRNNPLLKQQFQVLIYLQLLNILISNINRFEFEVEGLISNFRRILTHPYVSDEYIIDIWNEIYLIMEQLNSQSSEKWLEQFQQKLMNNNLIHLEQTISITTTLILAIIVNQKYLQAKKIRAQKLIQLISDLKSNNQKNSLYKIILSNLEKLDSSLCNQIFFEMKDQQVIQGGTFKLLRQILQEPDNIDNFNLIIKVFLGQQIHQIQIPILQFIAENMLKLGVRYQVLIQLGACGKSVKTKKFAKHLIKQFQLALLQYQDLAQFILIINSVVYLASIQSRDLNYQGTYWLFRKALKHFFQPKIKSNNKKCSQIINLITYFIEQSVFLTTVKSEFEFSFSEKLEMNIKKLPEQIQQSNKSITEFCDVISVLQQYLNDVIQNGKKNFDNLKKDQNQQNNLEIFDSVLFQINRNLSKQIMKSKQQQIVNPCQNFVELKQSSKMEKVTKGLDIERDTK</sequence>
<name>A0A8S1RIJ8_9CILI</name>
<keyword evidence="2" id="KW-1185">Reference proteome</keyword>
<evidence type="ECO:0000313" key="1">
    <source>
        <dbReference type="EMBL" id="CAD8128076.1"/>
    </source>
</evidence>
<dbReference type="Proteomes" id="UP000692954">
    <property type="component" value="Unassembled WGS sequence"/>
</dbReference>
<comment type="caution">
    <text evidence="1">The sequence shown here is derived from an EMBL/GenBank/DDBJ whole genome shotgun (WGS) entry which is preliminary data.</text>
</comment>
<accession>A0A8S1RIJ8</accession>
<evidence type="ECO:0000313" key="2">
    <source>
        <dbReference type="Proteomes" id="UP000692954"/>
    </source>
</evidence>